<evidence type="ECO:0000256" key="1">
    <source>
        <dbReference type="ARBA" id="ARBA00022723"/>
    </source>
</evidence>
<dbReference type="Pfam" id="PF14226">
    <property type="entry name" value="DIOX_N"/>
    <property type="match status" value="1"/>
</dbReference>
<dbReference type="GO" id="GO:0046872">
    <property type="term" value="F:metal ion binding"/>
    <property type="evidence" value="ECO:0007669"/>
    <property type="project" value="UniProtKB-KW"/>
</dbReference>
<gene>
    <name evidence="6" type="ORF">Salat_0860000</name>
</gene>
<evidence type="ECO:0000259" key="5">
    <source>
        <dbReference type="PROSITE" id="PS51471"/>
    </source>
</evidence>
<name>A0AAE1YIP5_9LAMI</name>
<dbReference type="InterPro" id="IPR050231">
    <property type="entry name" value="Iron_ascorbate_oxido_reductase"/>
</dbReference>
<keyword evidence="3" id="KW-0175">Coiled coil</keyword>
<accession>A0AAE1YIP5</accession>
<dbReference type="GO" id="GO:0009805">
    <property type="term" value="P:coumarin biosynthetic process"/>
    <property type="evidence" value="ECO:0007669"/>
    <property type="project" value="UniProtKB-ARBA"/>
</dbReference>
<keyword evidence="1" id="KW-0479">Metal-binding</keyword>
<dbReference type="EMBL" id="JACGWO010000003">
    <property type="protein sequence ID" value="KAK4430980.1"/>
    <property type="molecule type" value="Genomic_DNA"/>
</dbReference>
<reference evidence="6" key="2">
    <citation type="journal article" date="2024" name="Plant">
        <title>Genomic evolution and insights into agronomic trait innovations of Sesamum species.</title>
        <authorList>
            <person name="Miao H."/>
            <person name="Wang L."/>
            <person name="Qu L."/>
            <person name="Liu H."/>
            <person name="Sun Y."/>
            <person name="Le M."/>
            <person name="Wang Q."/>
            <person name="Wei S."/>
            <person name="Zheng Y."/>
            <person name="Lin W."/>
            <person name="Duan Y."/>
            <person name="Cao H."/>
            <person name="Xiong S."/>
            <person name="Wang X."/>
            <person name="Wei L."/>
            <person name="Li C."/>
            <person name="Ma Q."/>
            <person name="Ju M."/>
            <person name="Zhao R."/>
            <person name="Li G."/>
            <person name="Mu C."/>
            <person name="Tian Q."/>
            <person name="Mei H."/>
            <person name="Zhang T."/>
            <person name="Gao T."/>
            <person name="Zhang H."/>
        </authorList>
    </citation>
    <scope>NUCLEOTIDE SEQUENCE</scope>
    <source>
        <strain evidence="6">3651</strain>
    </source>
</reference>
<dbReference type="Proteomes" id="UP001293254">
    <property type="component" value="Unassembled WGS sequence"/>
</dbReference>
<dbReference type="GO" id="GO:0002238">
    <property type="term" value="P:response to molecule of fungal origin"/>
    <property type="evidence" value="ECO:0007669"/>
    <property type="project" value="UniProtKB-ARBA"/>
</dbReference>
<feature type="compositionally biased region" description="Basic and acidic residues" evidence="4">
    <location>
        <begin position="468"/>
        <end position="478"/>
    </location>
</feature>
<evidence type="ECO:0000256" key="2">
    <source>
        <dbReference type="ARBA" id="ARBA00023004"/>
    </source>
</evidence>
<keyword evidence="7" id="KW-1185">Reference proteome</keyword>
<dbReference type="AlphaFoldDB" id="A0AAE1YIP5"/>
<sequence>MTIPCMIKNQSSSMTHHATKHKNQHEKTLIFDATVILHQSHIPPQFIWPDHEKPRPSPSDLHVPLIDLTGFLAGDLIASARATELVGQACKQHGFFLVVNHGVDVGLIADAHCYMDEFFEQPLEKKQKAQRKLGEHCGYASSFTGRFSSKLPWKETLSFEYYAEKGSSHMVKDYFCRTLGEDFAHLGKVYEDYCSAMNTLSTRLMELLAMSLGTGPHCDPTSVTILHQDNIGGLQVFVDNEWRSIPPNSNAFVVNIGDTFMALSNGRYKSCLHRAVVNSKCPRKSLAFFLCPKKDKVLELFQLRLFCDFTRIPRACWTRCPLSHRPRFPRGVLVDEPPLEIVDDFPAPPSNAGNAAIEIRHDESVDPLEVHLEEADIVMNAQTLNRIRKMLGTLPPHVLIEFDETKESSSATPTAEVPIEAVGSRSQVSATPEDVVDPSRPVEVIEDSARATTPIPTSTGLKDEEVEPSPKKGGESSKKLKRKHKNKSKDSCSIKACAVEHNLSLKCSAFHEDKKLLVASNTSLTTEVDALKTQLSELKASIETKLADLEAQLQRSASKIVDVRLKALDEGEQKGFTRGRTERFEEGLVEGRARYLSLSEQQALLAETRVAATRDFMKSPAFGVALEIKTAKSTIDAFELCCAQVNTLVGFIEGFHRGRLDPTLDAKLQAPLVEEPPGPEPNEFDVLMDEIEGAD</sequence>
<evidence type="ECO:0000256" key="4">
    <source>
        <dbReference type="SAM" id="MobiDB-lite"/>
    </source>
</evidence>
<dbReference type="PROSITE" id="PS51471">
    <property type="entry name" value="FE2OG_OXY"/>
    <property type="match status" value="1"/>
</dbReference>
<dbReference type="InterPro" id="IPR027443">
    <property type="entry name" value="IPNS-like_sf"/>
</dbReference>
<feature type="region of interest" description="Disordered" evidence="4">
    <location>
        <begin position="405"/>
        <end position="486"/>
    </location>
</feature>
<dbReference type="InterPro" id="IPR026992">
    <property type="entry name" value="DIOX_N"/>
</dbReference>
<dbReference type="Gene3D" id="2.60.120.330">
    <property type="entry name" value="B-lactam Antibiotic, Isopenicillin N Synthase, Chain"/>
    <property type="match status" value="2"/>
</dbReference>
<feature type="compositionally biased region" description="Polar residues" evidence="4">
    <location>
        <begin position="450"/>
        <end position="460"/>
    </location>
</feature>
<comment type="caution">
    <text evidence="6">The sequence shown here is derived from an EMBL/GenBank/DDBJ whole genome shotgun (WGS) entry which is preliminary data.</text>
</comment>
<dbReference type="GO" id="GO:0016706">
    <property type="term" value="F:2-oxoglutarate-dependent dioxygenase activity"/>
    <property type="evidence" value="ECO:0007669"/>
    <property type="project" value="UniProtKB-ARBA"/>
</dbReference>
<evidence type="ECO:0000313" key="7">
    <source>
        <dbReference type="Proteomes" id="UP001293254"/>
    </source>
</evidence>
<dbReference type="PANTHER" id="PTHR47990">
    <property type="entry name" value="2-OXOGLUTARATE (2OG) AND FE(II)-DEPENDENT OXYGENASE SUPERFAMILY PROTEIN-RELATED"/>
    <property type="match status" value="1"/>
</dbReference>
<evidence type="ECO:0000256" key="3">
    <source>
        <dbReference type="SAM" id="Coils"/>
    </source>
</evidence>
<dbReference type="InterPro" id="IPR005123">
    <property type="entry name" value="Oxoglu/Fe-dep_dioxygenase_dom"/>
</dbReference>
<feature type="domain" description="Fe2OG dioxygenase" evidence="5">
    <location>
        <begin position="190"/>
        <end position="292"/>
    </location>
</feature>
<organism evidence="6 7">
    <name type="scientific">Sesamum alatum</name>
    <dbReference type="NCBI Taxonomy" id="300844"/>
    <lineage>
        <taxon>Eukaryota</taxon>
        <taxon>Viridiplantae</taxon>
        <taxon>Streptophyta</taxon>
        <taxon>Embryophyta</taxon>
        <taxon>Tracheophyta</taxon>
        <taxon>Spermatophyta</taxon>
        <taxon>Magnoliopsida</taxon>
        <taxon>eudicotyledons</taxon>
        <taxon>Gunneridae</taxon>
        <taxon>Pentapetalae</taxon>
        <taxon>asterids</taxon>
        <taxon>lamiids</taxon>
        <taxon>Lamiales</taxon>
        <taxon>Pedaliaceae</taxon>
        <taxon>Sesamum</taxon>
    </lineage>
</organism>
<protein>
    <submittedName>
        <fullName evidence="6">Gibberellin 20 oxidase 3</fullName>
    </submittedName>
</protein>
<dbReference type="Pfam" id="PF03171">
    <property type="entry name" value="2OG-FeII_Oxy"/>
    <property type="match status" value="1"/>
</dbReference>
<keyword evidence="2" id="KW-0408">Iron</keyword>
<feature type="coiled-coil region" evidence="3">
    <location>
        <begin position="521"/>
        <end position="566"/>
    </location>
</feature>
<dbReference type="InterPro" id="IPR044861">
    <property type="entry name" value="IPNS-like_FE2OG_OXY"/>
</dbReference>
<proteinExistence type="predicted"/>
<evidence type="ECO:0000313" key="6">
    <source>
        <dbReference type="EMBL" id="KAK4430980.1"/>
    </source>
</evidence>
<reference evidence="6" key="1">
    <citation type="submission" date="2020-06" db="EMBL/GenBank/DDBJ databases">
        <authorList>
            <person name="Li T."/>
            <person name="Hu X."/>
            <person name="Zhang T."/>
            <person name="Song X."/>
            <person name="Zhang H."/>
            <person name="Dai N."/>
            <person name="Sheng W."/>
            <person name="Hou X."/>
            <person name="Wei L."/>
        </authorList>
    </citation>
    <scope>NUCLEOTIDE SEQUENCE</scope>
    <source>
        <strain evidence="6">3651</strain>
        <tissue evidence="6">Leaf</tissue>
    </source>
</reference>
<dbReference type="SUPFAM" id="SSF51197">
    <property type="entry name" value="Clavaminate synthase-like"/>
    <property type="match status" value="1"/>
</dbReference>